<evidence type="ECO:0000259" key="7">
    <source>
        <dbReference type="PROSITE" id="PS51677"/>
    </source>
</evidence>
<evidence type="ECO:0000313" key="8">
    <source>
        <dbReference type="EMBL" id="GAN10943.1"/>
    </source>
</evidence>
<dbReference type="Proteomes" id="UP000053815">
    <property type="component" value="Unassembled WGS sequence"/>
</dbReference>
<protein>
    <submittedName>
        <fullName evidence="8">Polysaccharide deacetylase family protein</fullName>
    </submittedName>
</protein>
<dbReference type="PANTHER" id="PTHR46471:SF2">
    <property type="entry name" value="CHITIN DEACETYLASE-RELATED"/>
    <property type="match status" value="1"/>
</dbReference>
<dbReference type="EMBL" id="DF836723">
    <property type="protein sequence ID" value="GAN10943.1"/>
    <property type="molecule type" value="Genomic_DNA"/>
</dbReference>
<dbReference type="GO" id="GO:0046872">
    <property type="term" value="F:metal ion binding"/>
    <property type="evidence" value="ECO:0007669"/>
    <property type="project" value="UniProtKB-KW"/>
</dbReference>
<keyword evidence="9" id="KW-1185">Reference proteome</keyword>
<evidence type="ECO:0000256" key="4">
    <source>
        <dbReference type="ARBA" id="ARBA00022801"/>
    </source>
</evidence>
<dbReference type="PANTHER" id="PTHR46471">
    <property type="entry name" value="CHITIN DEACETYLASE"/>
    <property type="match status" value="1"/>
</dbReference>
<sequence length="262" mass="28807">MKAFASLIALTLAAIVSAAPIGGSNETDTVTPASGSSNRTSSTVPTYDHCAQAGHFALTFDDGPFKYSWDLAKYLHSRGIKATFFTNGNNWVENFKTATTNTSDGIKSYIDVLKYYHELGHEIGSHTYEHKVLKGLSTTEVEYQMNQQSDLIYEAIGQRPRLMRPPEGELDNAASLVLNNLGYSSILWDIDTKDYELKGLAFSQNLVRGVVDADSTGGHISLQHDVHEASAVELTPWMVDYITSKNYTFVTVSECLGISAYQ</sequence>
<evidence type="ECO:0000256" key="5">
    <source>
        <dbReference type="ARBA" id="ARBA00023277"/>
    </source>
</evidence>
<dbReference type="InterPro" id="IPR011330">
    <property type="entry name" value="Glyco_hydro/deAcase_b/a-brl"/>
</dbReference>
<feature type="signal peptide" evidence="6">
    <location>
        <begin position="1"/>
        <end position="18"/>
    </location>
</feature>
<organism evidence="8">
    <name type="scientific">Mucor ambiguus</name>
    <dbReference type="NCBI Taxonomy" id="91626"/>
    <lineage>
        <taxon>Eukaryota</taxon>
        <taxon>Fungi</taxon>
        <taxon>Fungi incertae sedis</taxon>
        <taxon>Mucoromycota</taxon>
        <taxon>Mucoromycotina</taxon>
        <taxon>Mucoromycetes</taxon>
        <taxon>Mucorales</taxon>
        <taxon>Mucorineae</taxon>
        <taxon>Mucoraceae</taxon>
        <taxon>Mucor</taxon>
    </lineage>
</organism>
<evidence type="ECO:0000313" key="9">
    <source>
        <dbReference type="Proteomes" id="UP000053815"/>
    </source>
</evidence>
<dbReference type="GO" id="GO:0005975">
    <property type="term" value="P:carbohydrate metabolic process"/>
    <property type="evidence" value="ECO:0007669"/>
    <property type="project" value="InterPro"/>
</dbReference>
<evidence type="ECO:0000256" key="1">
    <source>
        <dbReference type="ARBA" id="ARBA00001941"/>
    </source>
</evidence>
<name>A0A0C9N8G1_9FUNG</name>
<feature type="chain" id="PRO_5002200072" evidence="6">
    <location>
        <begin position="19"/>
        <end position="262"/>
    </location>
</feature>
<evidence type="ECO:0000256" key="3">
    <source>
        <dbReference type="ARBA" id="ARBA00022729"/>
    </source>
</evidence>
<reference evidence="8" key="1">
    <citation type="submission" date="2014-09" db="EMBL/GenBank/DDBJ databases">
        <title>Draft genome sequence of an oleaginous Mucoromycotina fungus Mucor ambiguus NBRC6742.</title>
        <authorList>
            <person name="Takeda I."/>
            <person name="Yamane N."/>
            <person name="Morita T."/>
            <person name="Tamano K."/>
            <person name="Machida M."/>
            <person name="Baker S."/>
            <person name="Koike H."/>
        </authorList>
    </citation>
    <scope>NUCLEOTIDE SEQUENCE</scope>
    <source>
        <strain evidence="8">NBRC 6742</strain>
    </source>
</reference>
<keyword evidence="4" id="KW-0378">Hydrolase</keyword>
<comment type="cofactor">
    <cofactor evidence="1">
        <name>Co(2+)</name>
        <dbReference type="ChEBI" id="CHEBI:48828"/>
    </cofactor>
</comment>
<proteinExistence type="predicted"/>
<dbReference type="Pfam" id="PF01522">
    <property type="entry name" value="Polysacc_deac_1"/>
    <property type="match status" value="1"/>
</dbReference>
<dbReference type="SUPFAM" id="SSF88713">
    <property type="entry name" value="Glycoside hydrolase/deacetylase"/>
    <property type="match status" value="1"/>
</dbReference>
<dbReference type="InterPro" id="IPR002509">
    <property type="entry name" value="NODB_dom"/>
</dbReference>
<accession>A0A0C9N8G1</accession>
<dbReference type="STRING" id="91626.A0A0C9N8G1"/>
<dbReference type="Gene3D" id="3.20.20.370">
    <property type="entry name" value="Glycoside hydrolase/deacetylase"/>
    <property type="match status" value="1"/>
</dbReference>
<evidence type="ECO:0000256" key="6">
    <source>
        <dbReference type="SAM" id="SignalP"/>
    </source>
</evidence>
<keyword evidence="3 6" id="KW-0732">Signal</keyword>
<evidence type="ECO:0000256" key="2">
    <source>
        <dbReference type="ARBA" id="ARBA00022723"/>
    </source>
</evidence>
<keyword evidence="2" id="KW-0479">Metal-binding</keyword>
<dbReference type="OrthoDB" id="2125469at2759"/>
<dbReference type="GO" id="GO:0016810">
    <property type="term" value="F:hydrolase activity, acting on carbon-nitrogen (but not peptide) bonds"/>
    <property type="evidence" value="ECO:0007669"/>
    <property type="project" value="InterPro"/>
</dbReference>
<feature type="domain" description="NodB homology" evidence="7">
    <location>
        <begin position="54"/>
        <end position="250"/>
    </location>
</feature>
<keyword evidence="5" id="KW-0119">Carbohydrate metabolism</keyword>
<gene>
    <name evidence="8" type="ORF">MAM1_0434c10493</name>
</gene>
<dbReference type="PROSITE" id="PS51677">
    <property type="entry name" value="NODB"/>
    <property type="match status" value="1"/>
</dbReference>
<dbReference type="AlphaFoldDB" id="A0A0C9N8G1"/>